<dbReference type="SUPFAM" id="SSF50118">
    <property type="entry name" value="Cell growth inhibitor/plasmid maintenance toxic component"/>
    <property type="match status" value="1"/>
</dbReference>
<dbReference type="HOGENOM" id="CLU_097054_3_0_11"/>
<name>F8DZB9_CORRG</name>
<dbReference type="InterPro" id="IPR003477">
    <property type="entry name" value="PemK-like"/>
</dbReference>
<dbReference type="EMBL" id="CP002857">
    <property type="protein sequence ID" value="AEI09013.1"/>
    <property type="molecule type" value="Genomic_DNA"/>
</dbReference>
<dbReference type="STRING" id="662755.CRES_0655"/>
<gene>
    <name evidence="1" type="ordered locus">CRES_0655</name>
</gene>
<evidence type="ECO:0000313" key="2">
    <source>
        <dbReference type="Proteomes" id="UP000000492"/>
    </source>
</evidence>
<dbReference type="AlphaFoldDB" id="F8DZB9"/>
<proteinExistence type="predicted"/>
<dbReference type="GO" id="GO:0003677">
    <property type="term" value="F:DNA binding"/>
    <property type="evidence" value="ECO:0007669"/>
    <property type="project" value="InterPro"/>
</dbReference>
<dbReference type="KEGG" id="crd:CRES_0655"/>
<organism evidence="1 2">
    <name type="scientific">Corynebacterium resistens (strain DSM 45100 / JCM 12819 / GTC 2026 / SICGH 158)</name>
    <dbReference type="NCBI Taxonomy" id="662755"/>
    <lineage>
        <taxon>Bacteria</taxon>
        <taxon>Bacillati</taxon>
        <taxon>Actinomycetota</taxon>
        <taxon>Actinomycetes</taxon>
        <taxon>Mycobacteriales</taxon>
        <taxon>Corynebacteriaceae</taxon>
        <taxon>Corynebacterium</taxon>
    </lineage>
</organism>
<evidence type="ECO:0008006" key="3">
    <source>
        <dbReference type="Google" id="ProtNLM"/>
    </source>
</evidence>
<evidence type="ECO:0000313" key="1">
    <source>
        <dbReference type="EMBL" id="AEI09013.1"/>
    </source>
</evidence>
<keyword evidence="2" id="KW-1185">Reference proteome</keyword>
<dbReference type="Proteomes" id="UP000000492">
    <property type="component" value="Chromosome"/>
</dbReference>
<dbReference type="eggNOG" id="COG2337">
    <property type="taxonomic scope" value="Bacteria"/>
</dbReference>
<protein>
    <recommendedName>
        <fullName evidence="3">PemK-like protein</fullName>
    </recommendedName>
</protein>
<sequence>MMSKQQGNLLQRFLSSIFQRSERLEDGLREMDSQLGLIDSRHRTIHDKDETIKTPTRELARSVLYAPDMDGQADCGEVVWVNIRTRRSGELERRAVVIIGRNRHQLMGLLISPNTAHATEDNWLRIGHGPWNYDADENWVRLDKVLQFPEASIQRRGVSMPERRYERIATQLRRRFGWH</sequence>
<reference evidence="1 2" key="1">
    <citation type="journal article" date="2012" name="BMC Genomics">
        <title>Complete genome sequence, lifestyle, and multi-drug resistance of the human pathogen Corynebacterium resistens DSM 45100 isolated from blood samples of a leukemia patient.</title>
        <authorList>
            <person name="Schroder J."/>
            <person name="Maus I."/>
            <person name="Meyer K."/>
            <person name="Wordemann S."/>
            <person name="Blom J."/>
            <person name="Jaenicke S."/>
            <person name="Schneider J."/>
            <person name="Trost E."/>
            <person name="Tauch A."/>
        </authorList>
    </citation>
    <scope>NUCLEOTIDE SEQUENCE [LARGE SCALE GENOMIC DNA]</scope>
    <source>
        <strain evidence="2">DSM 45100 / JCM 12819 / CCUG 50093 / GTC 2026 / SICGH 158</strain>
    </source>
</reference>
<accession>F8DZB9</accession>
<dbReference type="Pfam" id="PF02452">
    <property type="entry name" value="PemK_toxin"/>
    <property type="match status" value="1"/>
</dbReference>